<organism evidence="4 5">
    <name type="scientific">Microbacter margulisiae</name>
    <dbReference type="NCBI Taxonomy" id="1350067"/>
    <lineage>
        <taxon>Bacteria</taxon>
        <taxon>Pseudomonadati</taxon>
        <taxon>Bacteroidota</taxon>
        <taxon>Bacteroidia</taxon>
        <taxon>Bacteroidales</taxon>
        <taxon>Porphyromonadaceae</taxon>
        <taxon>Microbacter</taxon>
    </lineage>
</organism>
<keyword evidence="5" id="KW-1185">Reference proteome</keyword>
<accession>A0A7W5H2E5</accession>
<feature type="disulfide bond" description="Redox-active" evidence="2">
    <location>
        <begin position="11"/>
        <end position="14"/>
    </location>
</feature>
<evidence type="ECO:0000256" key="2">
    <source>
        <dbReference type="PIRSR" id="PIRSR037031-51"/>
    </source>
</evidence>
<dbReference type="PIRSF" id="PIRSF037031">
    <property type="entry name" value="Redox_disulphide_2"/>
    <property type="match status" value="1"/>
</dbReference>
<evidence type="ECO:0000256" key="1">
    <source>
        <dbReference type="PIRSR" id="PIRSR037031-50"/>
    </source>
</evidence>
<evidence type="ECO:0000313" key="4">
    <source>
        <dbReference type="EMBL" id="MBB3187670.1"/>
    </source>
</evidence>
<dbReference type="Pfam" id="PF13192">
    <property type="entry name" value="Thioredoxin_3"/>
    <property type="match status" value="1"/>
</dbReference>
<dbReference type="AlphaFoldDB" id="A0A7W5H2E5"/>
<name>A0A7W5H2E5_9PORP</name>
<dbReference type="SUPFAM" id="SSF52833">
    <property type="entry name" value="Thioredoxin-like"/>
    <property type="match status" value="1"/>
</dbReference>
<comment type="caution">
    <text evidence="4">The sequence shown here is derived from an EMBL/GenBank/DDBJ whole genome shotgun (WGS) entry which is preliminary data.</text>
</comment>
<keyword evidence="2" id="KW-0676">Redox-active center</keyword>
<dbReference type="RefSeq" id="WP_246392356.1">
    <property type="nucleotide sequence ID" value="NZ_JACHYB010000001.1"/>
</dbReference>
<evidence type="ECO:0000259" key="3">
    <source>
        <dbReference type="Pfam" id="PF13192"/>
    </source>
</evidence>
<reference evidence="4 5" key="1">
    <citation type="submission" date="2020-08" db="EMBL/GenBank/DDBJ databases">
        <title>Genomic Encyclopedia of Type Strains, Phase IV (KMG-IV): sequencing the most valuable type-strain genomes for metagenomic binning, comparative biology and taxonomic classification.</title>
        <authorList>
            <person name="Goeker M."/>
        </authorList>
    </citation>
    <scope>NUCLEOTIDE SEQUENCE [LARGE SCALE GENOMIC DNA]</scope>
    <source>
        <strain evidence="4 5">DSM 27471</strain>
    </source>
</reference>
<dbReference type="PANTHER" id="PTHR36450:SF1">
    <property type="entry name" value="THIOREDOXIN"/>
    <property type="match status" value="1"/>
</dbReference>
<feature type="active site" description="Nucleophile" evidence="1">
    <location>
        <position position="11"/>
    </location>
</feature>
<keyword evidence="2" id="KW-1015">Disulfide bond</keyword>
<dbReference type="InterPro" id="IPR012336">
    <property type="entry name" value="Thioredoxin-like_fold"/>
</dbReference>
<feature type="domain" description="Thioredoxin-like fold" evidence="3">
    <location>
        <begin position="2"/>
        <end position="76"/>
    </location>
</feature>
<proteinExistence type="predicted"/>
<dbReference type="InterPro" id="IPR005243">
    <property type="entry name" value="THIRX-like_proc"/>
</dbReference>
<evidence type="ECO:0000313" key="5">
    <source>
        <dbReference type="Proteomes" id="UP000544222"/>
    </source>
</evidence>
<gene>
    <name evidence="4" type="ORF">FHX64_001833</name>
</gene>
<dbReference type="InterPro" id="IPR036249">
    <property type="entry name" value="Thioredoxin-like_sf"/>
</dbReference>
<dbReference type="PANTHER" id="PTHR36450">
    <property type="entry name" value="THIOREDOXIN"/>
    <property type="match status" value="1"/>
</dbReference>
<feature type="active site" description="Nucleophile" evidence="1">
    <location>
        <position position="14"/>
    </location>
</feature>
<protein>
    <submittedName>
        <fullName evidence="4">Small redox-active disulfide protein 2</fullName>
    </submittedName>
</protein>
<dbReference type="Gene3D" id="3.40.30.10">
    <property type="entry name" value="Glutaredoxin"/>
    <property type="match status" value="1"/>
</dbReference>
<dbReference type="NCBIfam" id="TIGR00412">
    <property type="entry name" value="redox_disulf_2"/>
    <property type="match status" value="1"/>
</dbReference>
<dbReference type="Proteomes" id="UP000544222">
    <property type="component" value="Unassembled WGS sequence"/>
</dbReference>
<sequence length="80" mass="8860">MMDIKILGTGCPKCKALEKLTREVVAKASIEATISKVENVIDIMRYNVMMTPALVVNEKVLMKGRIPSADELQRLLTNIA</sequence>
<dbReference type="EMBL" id="JACHYB010000001">
    <property type="protein sequence ID" value="MBB3187670.1"/>
    <property type="molecule type" value="Genomic_DNA"/>
</dbReference>